<dbReference type="PANTHER" id="PTHR30327">
    <property type="entry name" value="UNCHARACTERIZED PROTEIN YQGE"/>
    <property type="match status" value="1"/>
</dbReference>
<proteinExistence type="inferred from homology"/>
<dbReference type="SUPFAM" id="SSF143456">
    <property type="entry name" value="VC0467-like"/>
    <property type="match status" value="1"/>
</dbReference>
<organism evidence="3 4">
    <name type="scientific">Moraxella pluranimalium</name>
    <dbReference type="NCBI Taxonomy" id="470453"/>
    <lineage>
        <taxon>Bacteria</taxon>
        <taxon>Pseudomonadati</taxon>
        <taxon>Pseudomonadota</taxon>
        <taxon>Gammaproteobacteria</taxon>
        <taxon>Moraxellales</taxon>
        <taxon>Moraxellaceae</taxon>
        <taxon>Moraxella</taxon>
    </lineage>
</organism>
<dbReference type="GO" id="GO:0005829">
    <property type="term" value="C:cytosol"/>
    <property type="evidence" value="ECO:0007669"/>
    <property type="project" value="TreeGrafter"/>
</dbReference>
<dbReference type="OrthoDB" id="9807486at2"/>
<evidence type="ECO:0000256" key="2">
    <source>
        <dbReference type="HAMAP-Rule" id="MF_00758"/>
    </source>
</evidence>
<comment type="caution">
    <text evidence="3">The sequence shown here is derived from an EMBL/GenBank/DDBJ whole genome shotgun (WGS) entry which is preliminary data.</text>
</comment>
<dbReference type="Proteomes" id="UP000189800">
    <property type="component" value="Unassembled WGS sequence"/>
</dbReference>
<dbReference type="Pfam" id="PF02622">
    <property type="entry name" value="DUF179"/>
    <property type="match status" value="1"/>
</dbReference>
<dbReference type="AlphaFoldDB" id="A0A1T0CF34"/>
<protein>
    <recommendedName>
        <fullName evidence="2">UPF0301 protein B0680_10305</fullName>
    </recommendedName>
</protein>
<reference evidence="3 4" key="1">
    <citation type="submission" date="2017-02" db="EMBL/GenBank/DDBJ databases">
        <title>Draft genome sequence of Moraxella pluranimalium CCUG 54913T type strain.</title>
        <authorList>
            <person name="Salva-Serra F."/>
            <person name="Engstrom-Jakobsson H."/>
            <person name="Thorell K."/>
            <person name="Jaen-Luchoro D."/>
            <person name="Gonzales-Siles L."/>
            <person name="Karlsson R."/>
            <person name="Yazdan S."/>
            <person name="Boulund F."/>
            <person name="Johnning A."/>
            <person name="Engstrand L."/>
            <person name="Kristiansson E."/>
            <person name="Moore E."/>
        </authorList>
    </citation>
    <scope>NUCLEOTIDE SEQUENCE [LARGE SCALE GENOMIC DNA]</scope>
    <source>
        <strain evidence="3 4">CCUG 54913</strain>
    </source>
</reference>
<dbReference type="PANTHER" id="PTHR30327:SF1">
    <property type="entry name" value="UPF0301 PROTEIN YQGE"/>
    <property type="match status" value="1"/>
</dbReference>
<gene>
    <name evidence="3" type="ORF">B0680_10305</name>
</gene>
<evidence type="ECO:0000313" key="3">
    <source>
        <dbReference type="EMBL" id="OOS20935.1"/>
    </source>
</evidence>
<dbReference type="EMBL" id="MUYU01000035">
    <property type="protein sequence ID" value="OOS20935.1"/>
    <property type="molecule type" value="Genomic_DNA"/>
</dbReference>
<name>A0A1T0CF34_9GAMM</name>
<dbReference type="InterPro" id="IPR003774">
    <property type="entry name" value="AlgH-like"/>
</dbReference>
<dbReference type="STRING" id="470453.B0680_10305"/>
<keyword evidence="4" id="KW-1185">Reference proteome</keyword>
<evidence type="ECO:0000313" key="4">
    <source>
        <dbReference type="Proteomes" id="UP000189800"/>
    </source>
</evidence>
<sequence length="185" mass="20480">MSQAKKLTHHFLIPSQKMRDERFLDAVIYICRHTDEAAWGFIINQPLPNSVGSLLSELDLPVSQQAMNTPAINGGPVRPEAGFVLHTGLPDYKSSFAISENVCLTTSKDILEHLSADTLRHYLLCMGYCNWGKGQLDDEIADGDWLVCPADLPTLFGIPFEDRLTACRQKLGIDTDTLSTIIGYA</sequence>
<accession>A0A1T0CF34</accession>
<dbReference type="Gene3D" id="3.40.1740.10">
    <property type="entry name" value="VC0467-like"/>
    <property type="match status" value="1"/>
</dbReference>
<evidence type="ECO:0000256" key="1">
    <source>
        <dbReference type="ARBA" id="ARBA00009600"/>
    </source>
</evidence>
<dbReference type="RefSeq" id="WP_078255009.1">
    <property type="nucleotide sequence ID" value="NZ_MUYU01000035.1"/>
</dbReference>
<dbReference type="HAMAP" id="MF_00758">
    <property type="entry name" value="UPF0301"/>
    <property type="match status" value="1"/>
</dbReference>
<comment type="similarity">
    <text evidence="1 2">Belongs to the UPF0301 (AlgH) family.</text>
</comment>